<gene>
    <name evidence="1" type="ORF">HGM15179_017933</name>
</gene>
<proteinExistence type="predicted"/>
<dbReference type="EMBL" id="SWJQ01001140">
    <property type="protein sequence ID" value="TRZ09177.1"/>
    <property type="molecule type" value="Genomic_DNA"/>
</dbReference>
<sequence length="180" mass="20981">MEQRIQHLRELAVIEVLFSNDNQTTKSPDLGKFTTLMWLKPTQLMTQAYSYFLVTLQWNEGHETVDTMTRRLQTYKDTVHALSQTQSSDVEADLTKRMGKLEERTEERHQKLRKKLKEDLLQVSSVQTRALAIRSRCSPAREMEYTTQADLWFFLHEHGVLGFSVGCAQSIYSITIFMNC</sequence>
<evidence type="ECO:0000313" key="2">
    <source>
        <dbReference type="Proteomes" id="UP000796761"/>
    </source>
</evidence>
<protein>
    <submittedName>
        <fullName evidence="1">Uncharacterized protein</fullName>
    </submittedName>
</protein>
<dbReference type="AlphaFoldDB" id="A0A8K1G021"/>
<keyword evidence="2" id="KW-1185">Reference proteome</keyword>
<evidence type="ECO:0000313" key="1">
    <source>
        <dbReference type="EMBL" id="TRZ09177.1"/>
    </source>
</evidence>
<organism evidence="1 2">
    <name type="scientific">Zosterops borbonicus</name>
    <dbReference type="NCBI Taxonomy" id="364589"/>
    <lineage>
        <taxon>Eukaryota</taxon>
        <taxon>Metazoa</taxon>
        <taxon>Chordata</taxon>
        <taxon>Craniata</taxon>
        <taxon>Vertebrata</taxon>
        <taxon>Euteleostomi</taxon>
        <taxon>Archelosauria</taxon>
        <taxon>Archosauria</taxon>
        <taxon>Dinosauria</taxon>
        <taxon>Saurischia</taxon>
        <taxon>Theropoda</taxon>
        <taxon>Coelurosauria</taxon>
        <taxon>Aves</taxon>
        <taxon>Neognathae</taxon>
        <taxon>Neoaves</taxon>
        <taxon>Telluraves</taxon>
        <taxon>Australaves</taxon>
        <taxon>Passeriformes</taxon>
        <taxon>Sylvioidea</taxon>
        <taxon>Zosteropidae</taxon>
        <taxon>Zosterops</taxon>
    </lineage>
</organism>
<dbReference type="Proteomes" id="UP000796761">
    <property type="component" value="Unassembled WGS sequence"/>
</dbReference>
<name>A0A8K1G021_9PASS</name>
<reference evidence="1" key="1">
    <citation type="submission" date="2019-04" db="EMBL/GenBank/DDBJ databases">
        <title>Genome assembly of Zosterops borbonicus 15179.</title>
        <authorList>
            <person name="Leroy T."/>
            <person name="Anselmetti Y."/>
            <person name="Tilak M.-K."/>
            <person name="Nabholz B."/>
        </authorList>
    </citation>
    <scope>NUCLEOTIDE SEQUENCE</scope>
    <source>
        <strain evidence="1">HGM_15179</strain>
        <tissue evidence="1">Muscle</tissue>
    </source>
</reference>
<accession>A0A8K1G021</accession>
<comment type="caution">
    <text evidence="1">The sequence shown here is derived from an EMBL/GenBank/DDBJ whole genome shotgun (WGS) entry which is preliminary data.</text>
</comment>